<protein>
    <recommendedName>
        <fullName evidence="9">Carrier domain-containing protein</fullName>
    </recommendedName>
</protein>
<dbReference type="SUPFAM" id="SSF51735">
    <property type="entry name" value="NAD(P)-binding Rossmann-fold domains"/>
    <property type="match status" value="1"/>
</dbReference>
<feature type="region of interest" description="Disordered" evidence="3">
    <location>
        <begin position="1"/>
        <end position="33"/>
    </location>
</feature>
<proteinExistence type="predicted"/>
<keyword evidence="1" id="KW-0596">Phosphopantetheine</keyword>
<dbReference type="Pfam" id="PF00550">
    <property type="entry name" value="PP-binding"/>
    <property type="match status" value="1"/>
</dbReference>
<dbReference type="InterPro" id="IPR036736">
    <property type="entry name" value="ACP-like_sf"/>
</dbReference>
<evidence type="ECO:0000259" key="4">
    <source>
        <dbReference type="Pfam" id="PF00501"/>
    </source>
</evidence>
<organism evidence="7 8">
    <name type="scientific">Cladophialophora chaetospira</name>
    <dbReference type="NCBI Taxonomy" id="386627"/>
    <lineage>
        <taxon>Eukaryota</taxon>
        <taxon>Fungi</taxon>
        <taxon>Dikarya</taxon>
        <taxon>Ascomycota</taxon>
        <taxon>Pezizomycotina</taxon>
        <taxon>Eurotiomycetes</taxon>
        <taxon>Chaetothyriomycetidae</taxon>
        <taxon>Chaetothyriales</taxon>
        <taxon>Herpotrichiellaceae</taxon>
        <taxon>Cladophialophora</taxon>
    </lineage>
</organism>
<dbReference type="InterPro" id="IPR000873">
    <property type="entry name" value="AMP-dep_synth/lig_dom"/>
</dbReference>
<dbReference type="InterPro" id="IPR020845">
    <property type="entry name" value="AMP-binding_CS"/>
</dbReference>
<evidence type="ECO:0000259" key="5">
    <source>
        <dbReference type="Pfam" id="PF00550"/>
    </source>
</evidence>
<comment type="caution">
    <text evidence="7">The sequence shown here is derived from an EMBL/GenBank/DDBJ whole genome shotgun (WGS) entry which is preliminary data.</text>
</comment>
<dbReference type="InterPro" id="IPR009081">
    <property type="entry name" value="PP-bd_ACP"/>
</dbReference>
<reference evidence="7" key="1">
    <citation type="submission" date="2022-10" db="EMBL/GenBank/DDBJ databases">
        <title>Culturing micro-colonial fungi from biological soil crusts in the Mojave desert and describing Neophaeococcomyces mojavensis, and introducing the new genera and species Taxawa tesnikishii.</title>
        <authorList>
            <person name="Kurbessoian T."/>
            <person name="Stajich J.E."/>
        </authorList>
    </citation>
    <scope>NUCLEOTIDE SEQUENCE</scope>
    <source>
        <strain evidence="7">TK_41</strain>
    </source>
</reference>
<feature type="domain" description="AMP-dependent synthetase/ligase" evidence="4">
    <location>
        <begin position="96"/>
        <end position="361"/>
    </location>
</feature>
<evidence type="ECO:0000256" key="3">
    <source>
        <dbReference type="SAM" id="MobiDB-lite"/>
    </source>
</evidence>
<feature type="compositionally biased region" description="Polar residues" evidence="3">
    <location>
        <begin position="1"/>
        <end position="16"/>
    </location>
</feature>
<dbReference type="SUPFAM" id="SSF56801">
    <property type="entry name" value="Acetyl-CoA synthetase-like"/>
    <property type="match status" value="1"/>
</dbReference>
<feature type="domain" description="Carrier" evidence="5">
    <location>
        <begin position="578"/>
        <end position="641"/>
    </location>
</feature>
<evidence type="ECO:0000313" key="8">
    <source>
        <dbReference type="Proteomes" id="UP001172673"/>
    </source>
</evidence>
<dbReference type="PANTHER" id="PTHR43439">
    <property type="entry name" value="PHENYLACETATE-COENZYME A LIGASE"/>
    <property type="match status" value="1"/>
</dbReference>
<accession>A0AA38XL74</accession>
<keyword evidence="8" id="KW-1185">Reference proteome</keyword>
<dbReference type="Proteomes" id="UP001172673">
    <property type="component" value="Unassembled WGS sequence"/>
</dbReference>
<evidence type="ECO:0008006" key="9">
    <source>
        <dbReference type="Google" id="ProtNLM"/>
    </source>
</evidence>
<keyword evidence="2" id="KW-0597">Phosphoprotein</keyword>
<dbReference type="Pfam" id="PF23562">
    <property type="entry name" value="AMP-binding_C_3"/>
    <property type="match status" value="1"/>
</dbReference>
<dbReference type="Gene3D" id="3.40.50.720">
    <property type="entry name" value="NAD(P)-binding Rossmann-like Domain"/>
    <property type="match status" value="1"/>
</dbReference>
<dbReference type="Gene3D" id="1.10.1200.10">
    <property type="entry name" value="ACP-like"/>
    <property type="match status" value="1"/>
</dbReference>
<dbReference type="Gene3D" id="3.40.50.12780">
    <property type="entry name" value="N-terminal domain of ligase-like"/>
    <property type="match status" value="1"/>
</dbReference>
<evidence type="ECO:0000313" key="7">
    <source>
        <dbReference type="EMBL" id="KAJ9615537.1"/>
    </source>
</evidence>
<gene>
    <name evidence="7" type="ORF">H2200_001612</name>
</gene>
<dbReference type="PANTHER" id="PTHR43439:SF2">
    <property type="entry name" value="ENZYME, PUTATIVE (JCVI)-RELATED"/>
    <property type="match status" value="1"/>
</dbReference>
<evidence type="ECO:0000259" key="6">
    <source>
        <dbReference type="Pfam" id="PF07993"/>
    </source>
</evidence>
<dbReference type="PROSITE" id="PS00455">
    <property type="entry name" value="AMP_BINDING"/>
    <property type="match status" value="1"/>
</dbReference>
<sequence>MATVTETAPSTATLRASGEENSPHNGMVARPPPSTYWTIDGLIRKHASEDTEIPMVGYPATGASDFEVHTVKAIDKYIDAACWWYQKQGLQSADPNLEKAPVVALLTPSGLNAIISYFALGRLGWAVLFLSTRLTAPAYSSLMRLADCTIIVATPAYDTIIRDMRTELQLTSIPRINQEDYRIASDIPNFFRPSDSEKESKKIAWIIHSSGSTGFPKPIFITNIGCLANWRKGLGFKSFTVSPLFHSHALMEFGRAIYAKRPMFFGNYQLPVTSQNLLAALRVARPEMVCAVPYVLKLLAEKEEGIAELAKAKIVMYGGSPCPDSLGDELVSKGVFLAGNYGATETGFIMNSFRQPGDNEWSYMRLHKPVSYHTLMDEISPGIFECVALDGLPSKVTVNTDNPPNAFRTKDLFMRHPDPTKPNYWKYVSRLDDRLTLVNGEKVLPLPIEGSIRKSELIKEVAIFGAGRTVPGAIVFRSESAASMDDGAFLDSIWPQIEQANSQAESFSRIPKDLIVVRPANEIYPRTDKGTIIRSQLYEQYKDIITEAYNRFESGATTTGRLLQLDLSGLEDFLLLKFRNDLNVPLESVDSDIFSAGVDSLQTTRVWNLIKKELDLGGNQAKLSQNVVFERGTARSLAQHLYNLRVGVDDTDSDSDEADIKIMRDLIQKYSSFTPHDGREKPTVTTKSVLLSGVTGGLGSIMLSNLLKRRDIGRVYCLVRASSPFAAQDRLMSALSSRDLLHDISAEAAEKIIALPGDLSLSTLGLEPTTLQTMLSGLTHIIHSAWAVNFNLPLLSFEPQHIRGVYNLLEHVALRTTHSQPAKFFFCSSVSAASGTPKPATIAETQVMDLSHAQHMGYGRSKLVAERITHLAMLNTGCKGRVLRIGQLAGDTKQAVWNDTEAIALMVRSAMTESAGCLPLLDESPSWLPVDRAAEVIEELAFPELGAETTEKDAELVYHVLNPKIFSYATELVPMLQRHPAMPKFEVVDPGTWLKRLRESDGDVSKNPSRKLLDFWEGKYGQSPMTEGTKAEEAEQDTSKGLTFETAKTIRDSSVLGQAEDPVRDGLMYRIVDVWVNKWREELQLLGK</sequence>
<dbReference type="Pfam" id="PF00501">
    <property type="entry name" value="AMP-binding"/>
    <property type="match status" value="1"/>
</dbReference>
<dbReference type="EMBL" id="JAPDRK010000002">
    <property type="protein sequence ID" value="KAJ9615537.1"/>
    <property type="molecule type" value="Genomic_DNA"/>
</dbReference>
<feature type="domain" description="Thioester reductase (TE)" evidence="6">
    <location>
        <begin position="691"/>
        <end position="937"/>
    </location>
</feature>
<dbReference type="AlphaFoldDB" id="A0AA38XL74"/>
<dbReference type="InterPro" id="IPR051414">
    <property type="entry name" value="Adenylate-forming_Reductase"/>
</dbReference>
<dbReference type="SUPFAM" id="SSF47336">
    <property type="entry name" value="ACP-like"/>
    <property type="match status" value="1"/>
</dbReference>
<dbReference type="InterPro" id="IPR042099">
    <property type="entry name" value="ANL_N_sf"/>
</dbReference>
<dbReference type="InterPro" id="IPR036291">
    <property type="entry name" value="NAD(P)-bd_dom_sf"/>
</dbReference>
<evidence type="ECO:0000256" key="2">
    <source>
        <dbReference type="ARBA" id="ARBA00022553"/>
    </source>
</evidence>
<dbReference type="InterPro" id="IPR013120">
    <property type="entry name" value="FAR_NAD-bd"/>
</dbReference>
<evidence type="ECO:0000256" key="1">
    <source>
        <dbReference type="ARBA" id="ARBA00022450"/>
    </source>
</evidence>
<name>A0AA38XL74_9EURO</name>
<dbReference type="Pfam" id="PF07993">
    <property type="entry name" value="NAD_binding_4"/>
    <property type="match status" value="1"/>
</dbReference>